<proteinExistence type="predicted"/>
<evidence type="ECO:0000256" key="1">
    <source>
        <dbReference type="SAM" id="MobiDB-lite"/>
    </source>
</evidence>
<protein>
    <submittedName>
        <fullName evidence="2">Uncharacterized protein</fullName>
    </submittedName>
</protein>
<dbReference type="AlphaFoldDB" id="A0AAE1EE21"/>
<sequence>MNQLSMKSTIIEREQNFIGKYLYAGKESNLNDNYRTKRCRAAGTTRKQHRDNKETTAQGGRRFKQVRREQTSDGILPTCATRGVTTWDSLFCNVKDDSSTWEIRPQLGVCSAKLSTCGPTGARNNKD</sequence>
<feature type="region of interest" description="Disordered" evidence="1">
    <location>
        <begin position="40"/>
        <end position="71"/>
    </location>
</feature>
<feature type="compositionally biased region" description="Basic residues" evidence="1">
    <location>
        <begin position="40"/>
        <end position="50"/>
    </location>
</feature>
<evidence type="ECO:0000313" key="2">
    <source>
        <dbReference type="EMBL" id="KAK3804179.1"/>
    </source>
</evidence>
<reference evidence="2" key="1">
    <citation type="journal article" date="2023" name="G3 (Bethesda)">
        <title>A reference genome for the long-term kleptoplast-retaining sea slug Elysia crispata morphotype clarki.</title>
        <authorList>
            <person name="Eastman K.E."/>
            <person name="Pendleton A.L."/>
            <person name="Shaikh M.A."/>
            <person name="Suttiyut T."/>
            <person name="Ogas R."/>
            <person name="Tomko P."/>
            <person name="Gavelis G."/>
            <person name="Widhalm J.R."/>
            <person name="Wisecaver J.H."/>
        </authorList>
    </citation>
    <scope>NUCLEOTIDE SEQUENCE</scope>
    <source>
        <strain evidence="2">ECLA1</strain>
    </source>
</reference>
<keyword evidence="3" id="KW-1185">Reference proteome</keyword>
<organism evidence="2 3">
    <name type="scientific">Elysia crispata</name>
    <name type="common">lettuce slug</name>
    <dbReference type="NCBI Taxonomy" id="231223"/>
    <lineage>
        <taxon>Eukaryota</taxon>
        <taxon>Metazoa</taxon>
        <taxon>Spiralia</taxon>
        <taxon>Lophotrochozoa</taxon>
        <taxon>Mollusca</taxon>
        <taxon>Gastropoda</taxon>
        <taxon>Heterobranchia</taxon>
        <taxon>Euthyneura</taxon>
        <taxon>Panpulmonata</taxon>
        <taxon>Sacoglossa</taxon>
        <taxon>Placobranchoidea</taxon>
        <taxon>Plakobranchidae</taxon>
        <taxon>Elysia</taxon>
    </lineage>
</organism>
<dbReference type="Proteomes" id="UP001283361">
    <property type="component" value="Unassembled WGS sequence"/>
</dbReference>
<evidence type="ECO:0000313" key="3">
    <source>
        <dbReference type="Proteomes" id="UP001283361"/>
    </source>
</evidence>
<name>A0AAE1EE21_9GAST</name>
<gene>
    <name evidence="2" type="ORF">RRG08_023542</name>
</gene>
<dbReference type="EMBL" id="JAWDGP010000033">
    <property type="protein sequence ID" value="KAK3804179.1"/>
    <property type="molecule type" value="Genomic_DNA"/>
</dbReference>
<accession>A0AAE1EE21</accession>
<comment type="caution">
    <text evidence="2">The sequence shown here is derived from an EMBL/GenBank/DDBJ whole genome shotgun (WGS) entry which is preliminary data.</text>
</comment>